<reference evidence="1" key="1">
    <citation type="submission" date="2022-06" db="EMBL/GenBank/DDBJ databases">
        <authorList>
            <person name="Berger JAMES D."/>
            <person name="Berger JAMES D."/>
        </authorList>
    </citation>
    <scope>NUCLEOTIDE SEQUENCE [LARGE SCALE GENOMIC DNA]</scope>
</reference>
<dbReference type="AlphaFoldDB" id="A0AA85IZS3"/>
<sequence length="57" mass="6796">MFRRLWLTAVLSFLFYVIYLPSCESAALFKWLCALLNITWLCNEIPNYAHYVEGVEY</sequence>
<keyword evidence="1" id="KW-1185">Reference proteome</keyword>
<accession>A0AA85IZS3</accession>
<evidence type="ECO:0000313" key="2">
    <source>
        <dbReference type="WBParaSite" id="TREG1_116190.4"/>
    </source>
</evidence>
<organism evidence="1 2">
    <name type="scientific">Trichobilharzia regenti</name>
    <name type="common">Nasal bird schistosome</name>
    <dbReference type="NCBI Taxonomy" id="157069"/>
    <lineage>
        <taxon>Eukaryota</taxon>
        <taxon>Metazoa</taxon>
        <taxon>Spiralia</taxon>
        <taxon>Lophotrochozoa</taxon>
        <taxon>Platyhelminthes</taxon>
        <taxon>Trematoda</taxon>
        <taxon>Digenea</taxon>
        <taxon>Strigeidida</taxon>
        <taxon>Schistosomatoidea</taxon>
        <taxon>Schistosomatidae</taxon>
        <taxon>Trichobilharzia</taxon>
    </lineage>
</organism>
<dbReference type="WBParaSite" id="TREG1_116190.4">
    <property type="protein sequence ID" value="TREG1_116190.4"/>
    <property type="gene ID" value="TREG1_116190"/>
</dbReference>
<protein>
    <submittedName>
        <fullName evidence="2">Uncharacterized protein</fullName>
    </submittedName>
</protein>
<dbReference type="Proteomes" id="UP000050795">
    <property type="component" value="Unassembled WGS sequence"/>
</dbReference>
<reference evidence="2" key="2">
    <citation type="submission" date="2023-11" db="UniProtKB">
        <authorList>
            <consortium name="WormBaseParasite"/>
        </authorList>
    </citation>
    <scope>IDENTIFICATION</scope>
</reference>
<evidence type="ECO:0000313" key="1">
    <source>
        <dbReference type="Proteomes" id="UP000050795"/>
    </source>
</evidence>
<proteinExistence type="predicted"/>
<name>A0AA85IZS3_TRIRE</name>